<evidence type="ECO:0000256" key="13">
    <source>
        <dbReference type="ARBA" id="ARBA00023136"/>
    </source>
</evidence>
<feature type="transmembrane region" description="Helical" evidence="14">
    <location>
        <begin position="161"/>
        <end position="184"/>
    </location>
</feature>
<evidence type="ECO:0000256" key="8">
    <source>
        <dbReference type="ARBA" id="ARBA00022741"/>
    </source>
</evidence>
<keyword evidence="8" id="KW-0547">Nucleotide-binding</keyword>
<evidence type="ECO:0000256" key="4">
    <source>
        <dbReference type="ARBA" id="ARBA00022475"/>
    </source>
</evidence>
<keyword evidence="10" id="KW-0067">ATP-binding</keyword>
<keyword evidence="6" id="KW-0808">Transferase</keyword>
<feature type="transmembrane region" description="Helical" evidence="14">
    <location>
        <begin position="125"/>
        <end position="149"/>
    </location>
</feature>
<evidence type="ECO:0000313" key="16">
    <source>
        <dbReference type="EMBL" id="MBL0426234.1"/>
    </source>
</evidence>
<dbReference type="InterPro" id="IPR007895">
    <property type="entry name" value="MASE1"/>
</dbReference>
<dbReference type="InterPro" id="IPR050351">
    <property type="entry name" value="BphY/WalK/GraS-like"/>
</dbReference>
<accession>A0ABS1JPN4</accession>
<comment type="subcellular location">
    <subcellularLocation>
        <location evidence="2">Cell membrane</location>
        <topology evidence="2">Multi-pass membrane protein</topology>
    </subcellularLocation>
</comment>
<evidence type="ECO:0000313" key="17">
    <source>
        <dbReference type="Proteomes" id="UP000622707"/>
    </source>
</evidence>
<dbReference type="SMART" id="SM00388">
    <property type="entry name" value="HisKA"/>
    <property type="match status" value="1"/>
</dbReference>
<evidence type="ECO:0000256" key="10">
    <source>
        <dbReference type="ARBA" id="ARBA00022840"/>
    </source>
</evidence>
<reference evidence="16 17" key="1">
    <citation type="journal article" date="2017" name="Int. J. Syst. Evol. Microbiol.">
        <title>Ramlibacter alkalitolerans sp. nov., alkali-tolerant bacterium isolated from soil of ginseng.</title>
        <authorList>
            <person name="Lee D.H."/>
            <person name="Cha C.J."/>
        </authorList>
    </citation>
    <scope>NUCLEOTIDE SEQUENCE [LARGE SCALE GENOMIC DNA]</scope>
    <source>
        <strain evidence="16 17">KACC 19305</strain>
    </source>
</reference>
<keyword evidence="17" id="KW-1185">Reference proteome</keyword>
<keyword evidence="11 14" id="KW-1133">Transmembrane helix</keyword>
<dbReference type="SUPFAM" id="SSF47384">
    <property type="entry name" value="Homodimeric domain of signal transducing histidine kinase"/>
    <property type="match status" value="1"/>
</dbReference>
<evidence type="ECO:0000256" key="2">
    <source>
        <dbReference type="ARBA" id="ARBA00004651"/>
    </source>
</evidence>
<evidence type="ECO:0000256" key="9">
    <source>
        <dbReference type="ARBA" id="ARBA00022777"/>
    </source>
</evidence>
<keyword evidence="9" id="KW-0418">Kinase</keyword>
<evidence type="ECO:0000259" key="15">
    <source>
        <dbReference type="PROSITE" id="PS50109"/>
    </source>
</evidence>
<keyword evidence="12" id="KW-0902">Two-component regulatory system</keyword>
<dbReference type="InterPro" id="IPR036890">
    <property type="entry name" value="HATPase_C_sf"/>
</dbReference>
<dbReference type="InterPro" id="IPR036097">
    <property type="entry name" value="HisK_dim/P_sf"/>
</dbReference>
<keyword evidence="7 14" id="KW-0812">Transmembrane</keyword>
<dbReference type="Pfam" id="PF05231">
    <property type="entry name" value="MASE1"/>
    <property type="match status" value="1"/>
</dbReference>
<dbReference type="EMBL" id="JAEQND010000007">
    <property type="protein sequence ID" value="MBL0426234.1"/>
    <property type="molecule type" value="Genomic_DNA"/>
</dbReference>
<dbReference type="PANTHER" id="PTHR42878">
    <property type="entry name" value="TWO-COMPONENT HISTIDINE KINASE"/>
    <property type="match status" value="1"/>
</dbReference>
<dbReference type="EC" id="2.7.13.3" evidence="3"/>
<evidence type="ECO:0000256" key="6">
    <source>
        <dbReference type="ARBA" id="ARBA00022679"/>
    </source>
</evidence>
<gene>
    <name evidence="16" type="ORF">JI746_14055</name>
</gene>
<keyword evidence="13 14" id="KW-0472">Membrane</keyword>
<organism evidence="16 17">
    <name type="scientific">Ramlibacter alkalitolerans</name>
    <dbReference type="NCBI Taxonomy" id="2039631"/>
    <lineage>
        <taxon>Bacteria</taxon>
        <taxon>Pseudomonadati</taxon>
        <taxon>Pseudomonadota</taxon>
        <taxon>Betaproteobacteria</taxon>
        <taxon>Burkholderiales</taxon>
        <taxon>Comamonadaceae</taxon>
        <taxon>Ramlibacter</taxon>
    </lineage>
</organism>
<evidence type="ECO:0000256" key="12">
    <source>
        <dbReference type="ARBA" id="ARBA00023012"/>
    </source>
</evidence>
<dbReference type="CDD" id="cd00082">
    <property type="entry name" value="HisKA"/>
    <property type="match status" value="1"/>
</dbReference>
<sequence>MSSLSARLAGWRQTAGLGVARMILYFAAYVGLAWISFIYPARGLNITPWNPQAALAVGLLLWQPRSWWLVWVAVVSGEALVGNEAVPWPAMVLSAGTVTAGYAATAAALRLWIAPKLPVVTRRDVVVFLAVVAGGALLGAVLRAAALWATDVVPAARIPAVIHRAFIGDCVGLVVTLPVLWVLASRERTAATRTMLRAGEAWLIAVVTAVAMLIVFAQPTEEQFKYFYLLFLPVVWAAARFGAIGAVWSAALVQMLLMLAVQTATYQPLTVFELQVLMAALTSTGVLLGATVDEREEAQQALRASLRLAAAGDMAAALAHELNQPLTAMSTYARASQLIARKLGSQPNALVDPLVEVTDKLADEATRAGEVVNRLRKFFRDRSTELQPTDIGQLIVDAVQSQERRAEGLGVNLAWSCDPGLGAVWLDPVQITVVLRNLLANAIDAASADREAAPAQRHVTIRALQEDDQVIVTVVDTARGLNSAEVSRVFESRRSEKPGGMGVGLAISRSIVEAHGGRLWAEAGPGGKFHFSLPVTAGVPT</sequence>
<feature type="transmembrane region" description="Helical" evidence="14">
    <location>
        <begin position="20"/>
        <end position="41"/>
    </location>
</feature>
<dbReference type="PANTHER" id="PTHR42878:SF7">
    <property type="entry name" value="SENSOR HISTIDINE KINASE GLRK"/>
    <property type="match status" value="1"/>
</dbReference>
<dbReference type="RefSeq" id="WP_201690280.1">
    <property type="nucleotide sequence ID" value="NZ_JAEQND010000007.1"/>
</dbReference>
<evidence type="ECO:0000256" key="5">
    <source>
        <dbReference type="ARBA" id="ARBA00022553"/>
    </source>
</evidence>
<keyword evidence="5" id="KW-0597">Phosphoprotein</keyword>
<evidence type="ECO:0000256" key="1">
    <source>
        <dbReference type="ARBA" id="ARBA00000085"/>
    </source>
</evidence>
<feature type="transmembrane region" description="Helical" evidence="14">
    <location>
        <begin position="237"/>
        <end position="259"/>
    </location>
</feature>
<evidence type="ECO:0000256" key="11">
    <source>
        <dbReference type="ARBA" id="ARBA00022989"/>
    </source>
</evidence>
<dbReference type="InterPro" id="IPR003661">
    <property type="entry name" value="HisK_dim/P_dom"/>
</dbReference>
<dbReference type="Gene3D" id="1.10.287.130">
    <property type="match status" value="1"/>
</dbReference>
<feature type="transmembrane region" description="Helical" evidence="14">
    <location>
        <begin position="86"/>
        <end position="113"/>
    </location>
</feature>
<comment type="catalytic activity">
    <reaction evidence="1">
        <text>ATP + protein L-histidine = ADP + protein N-phospho-L-histidine.</text>
        <dbReference type="EC" id="2.7.13.3"/>
    </reaction>
</comment>
<dbReference type="InterPro" id="IPR005467">
    <property type="entry name" value="His_kinase_dom"/>
</dbReference>
<dbReference type="InterPro" id="IPR004358">
    <property type="entry name" value="Sig_transdc_His_kin-like_C"/>
</dbReference>
<dbReference type="Gene3D" id="3.30.565.10">
    <property type="entry name" value="Histidine kinase-like ATPase, C-terminal domain"/>
    <property type="match status" value="1"/>
</dbReference>
<dbReference type="Pfam" id="PF02518">
    <property type="entry name" value="HATPase_c"/>
    <property type="match status" value="1"/>
</dbReference>
<proteinExistence type="predicted"/>
<dbReference type="Proteomes" id="UP000622707">
    <property type="component" value="Unassembled WGS sequence"/>
</dbReference>
<feature type="domain" description="Histidine kinase" evidence="15">
    <location>
        <begin position="317"/>
        <end position="537"/>
    </location>
</feature>
<dbReference type="Pfam" id="PF00512">
    <property type="entry name" value="HisKA"/>
    <property type="match status" value="1"/>
</dbReference>
<evidence type="ECO:0000256" key="14">
    <source>
        <dbReference type="SAM" id="Phobius"/>
    </source>
</evidence>
<feature type="transmembrane region" description="Helical" evidence="14">
    <location>
        <begin position="271"/>
        <end position="292"/>
    </location>
</feature>
<name>A0ABS1JPN4_9BURK</name>
<dbReference type="PROSITE" id="PS50109">
    <property type="entry name" value="HIS_KIN"/>
    <property type="match status" value="1"/>
</dbReference>
<protein>
    <recommendedName>
        <fullName evidence="3">histidine kinase</fullName>
        <ecNumber evidence="3">2.7.13.3</ecNumber>
    </recommendedName>
</protein>
<evidence type="ECO:0000256" key="3">
    <source>
        <dbReference type="ARBA" id="ARBA00012438"/>
    </source>
</evidence>
<evidence type="ECO:0000256" key="7">
    <source>
        <dbReference type="ARBA" id="ARBA00022692"/>
    </source>
</evidence>
<dbReference type="SMART" id="SM00387">
    <property type="entry name" value="HATPase_c"/>
    <property type="match status" value="1"/>
</dbReference>
<dbReference type="SUPFAM" id="SSF55874">
    <property type="entry name" value="ATPase domain of HSP90 chaperone/DNA topoisomerase II/histidine kinase"/>
    <property type="match status" value="1"/>
</dbReference>
<keyword evidence="4" id="KW-1003">Cell membrane</keyword>
<dbReference type="PRINTS" id="PR00344">
    <property type="entry name" value="BCTRLSENSOR"/>
</dbReference>
<dbReference type="InterPro" id="IPR003594">
    <property type="entry name" value="HATPase_dom"/>
</dbReference>
<comment type="caution">
    <text evidence="16">The sequence shown here is derived from an EMBL/GenBank/DDBJ whole genome shotgun (WGS) entry which is preliminary data.</text>
</comment>
<feature type="transmembrane region" description="Helical" evidence="14">
    <location>
        <begin position="196"/>
        <end position="217"/>
    </location>
</feature>